<feature type="signal peptide" evidence="4">
    <location>
        <begin position="1"/>
        <end position="20"/>
    </location>
</feature>
<evidence type="ECO:0000256" key="3">
    <source>
        <dbReference type="ARBA" id="ARBA00022729"/>
    </source>
</evidence>
<evidence type="ECO:0000313" key="7">
    <source>
        <dbReference type="Proteomes" id="UP001060012"/>
    </source>
</evidence>
<keyword evidence="3 4" id="KW-0732">Signal</keyword>
<evidence type="ECO:0000256" key="1">
    <source>
        <dbReference type="ARBA" id="ARBA00004196"/>
    </source>
</evidence>
<dbReference type="RefSeq" id="WP_254576324.1">
    <property type="nucleotide sequence ID" value="NZ_CP100595.1"/>
</dbReference>
<dbReference type="PANTHER" id="PTHR46847">
    <property type="entry name" value="D-ALLOSE-BINDING PERIPLASMIC PROTEIN-RELATED"/>
    <property type="match status" value="1"/>
</dbReference>
<dbReference type="InterPro" id="IPR028082">
    <property type="entry name" value="Peripla_BP_I"/>
</dbReference>
<keyword evidence="7" id="KW-1185">Reference proteome</keyword>
<evidence type="ECO:0000259" key="5">
    <source>
        <dbReference type="Pfam" id="PF13407"/>
    </source>
</evidence>
<accession>A0ABY5E3K4</accession>
<protein>
    <submittedName>
        <fullName evidence="6">Substrate-binding domain-containing protein</fullName>
    </submittedName>
</protein>
<dbReference type="Gene3D" id="3.40.50.2300">
    <property type="match status" value="2"/>
</dbReference>
<evidence type="ECO:0000256" key="2">
    <source>
        <dbReference type="ARBA" id="ARBA00007639"/>
    </source>
</evidence>
<comment type="similarity">
    <text evidence="2">Belongs to the bacterial solute-binding protein 2 family.</text>
</comment>
<feature type="domain" description="Periplasmic binding protein" evidence="5">
    <location>
        <begin position="64"/>
        <end position="325"/>
    </location>
</feature>
<dbReference type="PANTHER" id="PTHR46847:SF1">
    <property type="entry name" value="D-ALLOSE-BINDING PERIPLASMIC PROTEIN-RELATED"/>
    <property type="match status" value="1"/>
</dbReference>
<gene>
    <name evidence="6" type="ORF">NJU99_12950</name>
</gene>
<evidence type="ECO:0000256" key="4">
    <source>
        <dbReference type="SAM" id="SignalP"/>
    </source>
</evidence>
<organism evidence="6 7">
    <name type="scientific">Arcobacter roscoffensis</name>
    <dbReference type="NCBI Taxonomy" id="2961520"/>
    <lineage>
        <taxon>Bacteria</taxon>
        <taxon>Pseudomonadati</taxon>
        <taxon>Campylobacterota</taxon>
        <taxon>Epsilonproteobacteria</taxon>
        <taxon>Campylobacterales</taxon>
        <taxon>Arcobacteraceae</taxon>
        <taxon>Arcobacter</taxon>
    </lineage>
</organism>
<dbReference type="Proteomes" id="UP001060012">
    <property type="component" value="Chromosome"/>
</dbReference>
<evidence type="ECO:0000313" key="6">
    <source>
        <dbReference type="EMBL" id="UTJ06144.1"/>
    </source>
</evidence>
<feature type="chain" id="PRO_5046918953" evidence="4">
    <location>
        <begin position="21"/>
        <end position="366"/>
    </location>
</feature>
<sequence>MKKSIIKLILLMCTISFLNAENSKYFDIDEYIKFTNQEQITTDFIKQIQKDALKIKQQNKKVKIVLVYPGKQLTDYWMKSKVSFEKRLDELGIDYELVLHFTKPHVETRVQSKLLLKAIKDNTDYLVFVLDASKHAKFIERIISREKPKLILQNITTPLRKWQKSQPFLYVGFDHMIGSQMLADYYIKKTKGVGKYAVLYTANGYVSYMRGTKFIDYVSKNSDLKVVHEYFTNTSKEKAKLATLDLLKQDDDIKFIYACSTDIALGVIEALKQKDLVGKILVNGWGGGSSELQAIQDGYMDITVMRMNDDNGVAMAEAIKLDLEGDKQKVPTIFSGDFALVEKGIAKEKLEELEQRAFRYTQDNAK</sequence>
<dbReference type="Pfam" id="PF13407">
    <property type="entry name" value="Peripla_BP_4"/>
    <property type="match status" value="1"/>
</dbReference>
<proteinExistence type="inferred from homology"/>
<name>A0ABY5E3K4_9BACT</name>
<reference evidence="6" key="1">
    <citation type="submission" date="2022-07" db="EMBL/GenBank/DDBJ databases">
        <title>Arcobacter roscoffensis sp. nov., a marine bacterium isolated from coastal seawater collected from Roscoff, France.</title>
        <authorList>
            <person name="Pascual J."/>
            <person name="Lepeaux C."/>
            <person name="Methner A."/>
            <person name="Overmann J."/>
        </authorList>
    </citation>
    <scope>NUCLEOTIDE SEQUENCE</scope>
    <source>
        <strain evidence="6">ARW1-2F2</strain>
    </source>
</reference>
<dbReference type="SUPFAM" id="SSF53822">
    <property type="entry name" value="Periplasmic binding protein-like I"/>
    <property type="match status" value="1"/>
</dbReference>
<dbReference type="EMBL" id="CP100595">
    <property type="protein sequence ID" value="UTJ06144.1"/>
    <property type="molecule type" value="Genomic_DNA"/>
</dbReference>
<comment type="subcellular location">
    <subcellularLocation>
        <location evidence="1">Cell envelope</location>
    </subcellularLocation>
</comment>
<dbReference type="InterPro" id="IPR025997">
    <property type="entry name" value="SBP_2_dom"/>
</dbReference>